<evidence type="ECO:0000256" key="2">
    <source>
        <dbReference type="ARBA" id="ARBA00022723"/>
    </source>
</evidence>
<feature type="domain" description="Zn(2)-C6 fungal-type" evidence="7">
    <location>
        <begin position="30"/>
        <end position="61"/>
    </location>
</feature>
<dbReference type="VEuPathDB" id="FungiDB:AB675_9427"/>
<keyword evidence="8" id="KW-0645">Protease</keyword>
<dbReference type="Pfam" id="PF04082">
    <property type="entry name" value="Fungal_trans"/>
    <property type="match status" value="1"/>
</dbReference>
<dbReference type="InterPro" id="IPR007219">
    <property type="entry name" value="XnlR_reg_dom"/>
</dbReference>
<name>A0A0N1NVH2_9EURO</name>
<keyword evidence="4" id="KW-0238">DNA-binding</keyword>
<keyword evidence="9" id="KW-1185">Reference proteome</keyword>
<dbReference type="SMART" id="SM00066">
    <property type="entry name" value="GAL4"/>
    <property type="match status" value="1"/>
</dbReference>
<organism evidence="8 9">
    <name type="scientific">Cyphellophora attinorum</name>
    <dbReference type="NCBI Taxonomy" id="1664694"/>
    <lineage>
        <taxon>Eukaryota</taxon>
        <taxon>Fungi</taxon>
        <taxon>Dikarya</taxon>
        <taxon>Ascomycota</taxon>
        <taxon>Pezizomycotina</taxon>
        <taxon>Eurotiomycetes</taxon>
        <taxon>Chaetothyriomycetidae</taxon>
        <taxon>Chaetothyriales</taxon>
        <taxon>Cyphellophoraceae</taxon>
        <taxon>Cyphellophora</taxon>
    </lineage>
</organism>
<dbReference type="GO" id="GO:0008233">
    <property type="term" value="F:peptidase activity"/>
    <property type="evidence" value="ECO:0007669"/>
    <property type="project" value="UniProtKB-KW"/>
</dbReference>
<evidence type="ECO:0000256" key="3">
    <source>
        <dbReference type="ARBA" id="ARBA00023015"/>
    </source>
</evidence>
<dbReference type="OrthoDB" id="4060227at2759"/>
<dbReference type="SUPFAM" id="SSF57701">
    <property type="entry name" value="Zn2/Cys6 DNA-binding domain"/>
    <property type="match status" value="1"/>
</dbReference>
<keyword evidence="8" id="KW-0378">Hydrolase</keyword>
<gene>
    <name evidence="8" type="ORF">AB675_9427</name>
</gene>
<keyword evidence="5" id="KW-0804">Transcription</keyword>
<evidence type="ECO:0000313" key="8">
    <source>
        <dbReference type="EMBL" id="KPI34707.1"/>
    </source>
</evidence>
<dbReference type="GeneID" id="28741838"/>
<dbReference type="InterPro" id="IPR001138">
    <property type="entry name" value="Zn2Cys6_DnaBD"/>
</dbReference>
<dbReference type="GO" id="GO:0006508">
    <property type="term" value="P:proteolysis"/>
    <property type="evidence" value="ECO:0007669"/>
    <property type="project" value="UniProtKB-KW"/>
</dbReference>
<keyword evidence="6" id="KW-0539">Nucleus</keyword>
<dbReference type="InterPro" id="IPR051089">
    <property type="entry name" value="prtT"/>
</dbReference>
<dbReference type="Gene3D" id="4.10.240.10">
    <property type="entry name" value="Zn(2)-C6 fungal-type DNA-binding domain"/>
    <property type="match status" value="1"/>
</dbReference>
<dbReference type="Proteomes" id="UP000038010">
    <property type="component" value="Unassembled WGS sequence"/>
</dbReference>
<comment type="subcellular location">
    <subcellularLocation>
        <location evidence="1">Nucleus</location>
    </subcellularLocation>
</comment>
<sequence>MTSNKRPRIEDDQLQQAATANAAKPRLTRACAECKRHKIKCEVQPGQTSCNKCLKGGIECVPYNFTQKFVDEDASWKCQATTELAQLRSAIQQLLRHNNLSELPELDDRLTPVRTSNTINEVSPGNFLSEGPLVGIDKDSELIPVPMNNLYSLTEPGHSHLIRVDPADINGPDFITKGIVTIAEAEYLFAYYRDRINPLLWDGILCPHSTLQEARRASTLLVATTLTVAALHTSGREKILHSVYDAFVALMRGSCLLRSQSLDDIRGLCIGAFYLTSLSWALCSRAVRVATEMDLHKSSMQLSRGSPEVYERVRLWYVLYVCDHQFALAYGRPPMMHDDAAIRNVDKFLSNNQSTNGDRRLIAQVNIFRILADVWFMYGCDADLELDEKDFQRLRSFNVSIDQWRSAHPSKPLDLPYRHGYLSKETILYYHFARFHLNSLSLRGISAHNAPEKVSYADLSFDRREAANLAIEAARSTLKLIIEDQELCVALIGMPIFAHAMIAVCASFLLKLAVVFGTPITQRHSHLVGHQVVVPRDLTDLGLTFHAEDTLSLVQNLMRTLSSVADKASHRHVLRHVVTGLREAVQKFNRAEGDYDYVYSGASGSKGAPIHNTDGSNGYLPTPTTEQYPGNFATANQRNSLQTPNPNQAVTTTMSSIEKRTNFDHETFTQDPFDLTGDLDWRLNDTLLWGMEDDQRYWL</sequence>
<reference evidence="8 9" key="1">
    <citation type="submission" date="2015-06" db="EMBL/GenBank/DDBJ databases">
        <title>Draft genome of the ant-associated black yeast Phialophora attae CBS 131958.</title>
        <authorList>
            <person name="Moreno L.F."/>
            <person name="Stielow B.J."/>
            <person name="de Hoog S."/>
            <person name="Vicente V.A."/>
            <person name="Weiss V.A."/>
            <person name="de Vries M."/>
            <person name="Cruz L.M."/>
            <person name="Souza E.M."/>
        </authorList>
    </citation>
    <scope>NUCLEOTIDE SEQUENCE [LARGE SCALE GENOMIC DNA]</scope>
    <source>
        <strain evidence="8 9">CBS 131958</strain>
    </source>
</reference>
<dbReference type="CDD" id="cd00067">
    <property type="entry name" value="GAL4"/>
    <property type="match status" value="1"/>
</dbReference>
<dbReference type="GO" id="GO:0006351">
    <property type="term" value="P:DNA-templated transcription"/>
    <property type="evidence" value="ECO:0007669"/>
    <property type="project" value="InterPro"/>
</dbReference>
<evidence type="ECO:0000259" key="7">
    <source>
        <dbReference type="PROSITE" id="PS50048"/>
    </source>
</evidence>
<dbReference type="PANTHER" id="PTHR31845:SF17">
    <property type="entry name" value="ZN(II)2CYS6 TRANSCRIPTION FACTOR (EUROFUNG)"/>
    <property type="match status" value="1"/>
</dbReference>
<dbReference type="RefSeq" id="XP_017994670.1">
    <property type="nucleotide sequence ID" value="XM_018149958.1"/>
</dbReference>
<dbReference type="EMBL" id="LFJN01000052">
    <property type="protein sequence ID" value="KPI34707.1"/>
    <property type="molecule type" value="Genomic_DNA"/>
</dbReference>
<protein>
    <submittedName>
        <fullName evidence="8">Transcriptional activator of proteases prtT</fullName>
    </submittedName>
</protein>
<evidence type="ECO:0000256" key="4">
    <source>
        <dbReference type="ARBA" id="ARBA00023125"/>
    </source>
</evidence>
<accession>A0A0N1NVH2</accession>
<evidence type="ECO:0000313" key="9">
    <source>
        <dbReference type="Proteomes" id="UP000038010"/>
    </source>
</evidence>
<comment type="caution">
    <text evidence="8">The sequence shown here is derived from an EMBL/GenBank/DDBJ whole genome shotgun (WGS) entry which is preliminary data.</text>
</comment>
<keyword evidence="3" id="KW-0805">Transcription regulation</keyword>
<proteinExistence type="predicted"/>
<dbReference type="SMART" id="SM00906">
    <property type="entry name" value="Fungal_trans"/>
    <property type="match status" value="1"/>
</dbReference>
<dbReference type="AlphaFoldDB" id="A0A0N1NVH2"/>
<dbReference type="PROSITE" id="PS00463">
    <property type="entry name" value="ZN2_CY6_FUNGAL_1"/>
    <property type="match status" value="1"/>
</dbReference>
<dbReference type="GO" id="GO:0000981">
    <property type="term" value="F:DNA-binding transcription factor activity, RNA polymerase II-specific"/>
    <property type="evidence" value="ECO:0007669"/>
    <property type="project" value="InterPro"/>
</dbReference>
<dbReference type="GO" id="GO:0000976">
    <property type="term" value="F:transcription cis-regulatory region binding"/>
    <property type="evidence" value="ECO:0007669"/>
    <property type="project" value="TreeGrafter"/>
</dbReference>
<keyword evidence="2" id="KW-0479">Metal-binding</keyword>
<dbReference type="Pfam" id="PF00172">
    <property type="entry name" value="Zn_clus"/>
    <property type="match status" value="1"/>
</dbReference>
<dbReference type="PROSITE" id="PS50048">
    <property type="entry name" value="ZN2_CY6_FUNGAL_2"/>
    <property type="match status" value="1"/>
</dbReference>
<dbReference type="GO" id="GO:0005634">
    <property type="term" value="C:nucleus"/>
    <property type="evidence" value="ECO:0007669"/>
    <property type="project" value="UniProtKB-SubCell"/>
</dbReference>
<evidence type="ECO:0000256" key="1">
    <source>
        <dbReference type="ARBA" id="ARBA00004123"/>
    </source>
</evidence>
<dbReference type="GO" id="GO:0008270">
    <property type="term" value="F:zinc ion binding"/>
    <property type="evidence" value="ECO:0007669"/>
    <property type="project" value="InterPro"/>
</dbReference>
<dbReference type="InterPro" id="IPR036864">
    <property type="entry name" value="Zn2-C6_fun-type_DNA-bd_sf"/>
</dbReference>
<evidence type="ECO:0000256" key="5">
    <source>
        <dbReference type="ARBA" id="ARBA00023163"/>
    </source>
</evidence>
<dbReference type="CDD" id="cd12148">
    <property type="entry name" value="fungal_TF_MHR"/>
    <property type="match status" value="1"/>
</dbReference>
<evidence type="ECO:0000256" key="6">
    <source>
        <dbReference type="ARBA" id="ARBA00023242"/>
    </source>
</evidence>
<dbReference type="PANTHER" id="PTHR31845">
    <property type="entry name" value="FINGER DOMAIN PROTEIN, PUTATIVE-RELATED"/>
    <property type="match status" value="1"/>
</dbReference>